<evidence type="ECO:0000256" key="7">
    <source>
        <dbReference type="ARBA" id="ARBA00023242"/>
    </source>
</evidence>
<feature type="region of interest" description="Disordered" evidence="10">
    <location>
        <begin position="1"/>
        <end position="172"/>
    </location>
</feature>
<proteinExistence type="inferred from homology"/>
<feature type="compositionally biased region" description="Basic and acidic residues" evidence="10">
    <location>
        <begin position="189"/>
        <end position="201"/>
    </location>
</feature>
<evidence type="ECO:0000256" key="1">
    <source>
        <dbReference type="ARBA" id="ARBA00004123"/>
    </source>
</evidence>
<gene>
    <name evidence="9" type="primary">MED19</name>
    <name evidence="11" type="ORF">EJ05DRAFT_522256</name>
</gene>
<keyword evidence="5 9" id="KW-0010">Activator</keyword>
<evidence type="ECO:0000313" key="11">
    <source>
        <dbReference type="EMBL" id="KAF2762006.1"/>
    </source>
</evidence>
<comment type="function">
    <text evidence="9">Component of the Mediator complex, a coactivator involved in the regulated transcription of nearly all RNA polymerase II-dependent genes. Mediator functions as a bridge to convey information from gene-specific regulatory proteins to the basal RNA polymerase II transcription machinery. Mediator is recruited to promoters by direct interactions with regulatory proteins and serves as a scaffold for the assembly of a functional preinitiation complex with RNA polymerase II and the general transcription factors.</text>
</comment>
<evidence type="ECO:0000313" key="12">
    <source>
        <dbReference type="Proteomes" id="UP000799437"/>
    </source>
</evidence>
<dbReference type="GO" id="GO:0016592">
    <property type="term" value="C:mediator complex"/>
    <property type="evidence" value="ECO:0007669"/>
    <property type="project" value="InterPro"/>
</dbReference>
<keyword evidence="6 9" id="KW-0804">Transcription</keyword>
<keyword evidence="4 9" id="KW-0805">Transcription regulation</keyword>
<accession>A0A6A6WIU1</accession>
<dbReference type="OrthoDB" id="2160599at2759"/>
<feature type="region of interest" description="Disordered" evidence="10">
    <location>
        <begin position="361"/>
        <end position="460"/>
    </location>
</feature>
<feature type="region of interest" description="Disordered" evidence="10">
    <location>
        <begin position="184"/>
        <end position="205"/>
    </location>
</feature>
<evidence type="ECO:0000256" key="3">
    <source>
        <dbReference type="ARBA" id="ARBA00019615"/>
    </source>
</evidence>
<evidence type="ECO:0000256" key="2">
    <source>
        <dbReference type="ARBA" id="ARBA00009259"/>
    </source>
</evidence>
<sequence>MAIERKAKPSASGTKPDRASTSTSTQLPPTSSSRPPNPTATTRIKRQRIVKKKRLNTSSNVDTVQAKLLNASPEVLSAQSPPPTLPTSASTYNNPPKPGIAITPSKRSVAPMSASPHKKPRLEGSFSPASPPYHLAHPAKNAEQKSVTVHPNTPTSPPYMSSASQVHGETKEVKYDQSKVDVEMEDMQEASHRRTDHERQGDGSLADASPMETLFFPVLDRAWVALIQSRPHTSQHLISTYNLNGLAASVARTDPVTGEKINKLRKSYENQIKLLHLSGKNKPTSRPGELTRMHDTTEEEWKSSIGNSSLISAQPFGDDLMARAMSMKSGNLSPQDDRKWRNIVGQDEFNKPKVGLGFVPPQKKPFVPAGATPAPQIARTSSHPTAQRPQRPGKKRRYDDSSYTGYGETFVEEDVADSTGGEENGRGSNKKRRKDFTAGNPLGINERPGGFSNMVRVNQR</sequence>
<dbReference type="GO" id="GO:0003712">
    <property type="term" value="F:transcription coregulator activity"/>
    <property type="evidence" value="ECO:0007669"/>
    <property type="project" value="InterPro"/>
</dbReference>
<comment type="similarity">
    <text evidence="2 9">Belongs to the Mediator complex subunit 19 family.</text>
</comment>
<feature type="compositionally biased region" description="Basic residues" evidence="10">
    <location>
        <begin position="43"/>
        <end position="55"/>
    </location>
</feature>
<feature type="compositionally biased region" description="Low complexity" evidence="10">
    <location>
        <begin position="20"/>
        <end position="42"/>
    </location>
</feature>
<protein>
    <recommendedName>
        <fullName evidence="3 9">Mediator of RNA polymerase II transcription subunit 19</fullName>
    </recommendedName>
    <alternativeName>
        <fullName evidence="8 9">Mediator complex subunit 19</fullName>
    </alternativeName>
</protein>
<dbReference type="GO" id="GO:0006357">
    <property type="term" value="P:regulation of transcription by RNA polymerase II"/>
    <property type="evidence" value="ECO:0007669"/>
    <property type="project" value="InterPro"/>
</dbReference>
<keyword evidence="7 9" id="KW-0539">Nucleus</keyword>
<evidence type="ECO:0000256" key="4">
    <source>
        <dbReference type="ARBA" id="ARBA00023015"/>
    </source>
</evidence>
<comment type="subunit">
    <text evidence="9">Component of the Mediator complex.</text>
</comment>
<reference evidence="11" key="1">
    <citation type="journal article" date="2020" name="Stud. Mycol.">
        <title>101 Dothideomycetes genomes: a test case for predicting lifestyles and emergence of pathogens.</title>
        <authorList>
            <person name="Haridas S."/>
            <person name="Albert R."/>
            <person name="Binder M."/>
            <person name="Bloem J."/>
            <person name="Labutti K."/>
            <person name="Salamov A."/>
            <person name="Andreopoulos B."/>
            <person name="Baker S."/>
            <person name="Barry K."/>
            <person name="Bills G."/>
            <person name="Bluhm B."/>
            <person name="Cannon C."/>
            <person name="Castanera R."/>
            <person name="Culley D."/>
            <person name="Daum C."/>
            <person name="Ezra D."/>
            <person name="Gonzalez J."/>
            <person name="Henrissat B."/>
            <person name="Kuo A."/>
            <person name="Liang C."/>
            <person name="Lipzen A."/>
            <person name="Lutzoni F."/>
            <person name="Magnuson J."/>
            <person name="Mondo S."/>
            <person name="Nolan M."/>
            <person name="Ohm R."/>
            <person name="Pangilinan J."/>
            <person name="Park H.-J."/>
            <person name="Ramirez L."/>
            <person name="Alfaro M."/>
            <person name="Sun H."/>
            <person name="Tritt A."/>
            <person name="Yoshinaga Y."/>
            <person name="Zwiers L.-H."/>
            <person name="Turgeon B."/>
            <person name="Goodwin S."/>
            <person name="Spatafora J."/>
            <person name="Crous P."/>
            <person name="Grigoriev I."/>
        </authorList>
    </citation>
    <scope>NUCLEOTIDE SEQUENCE</scope>
    <source>
        <strain evidence="11">CBS 121739</strain>
    </source>
</reference>
<dbReference type="EMBL" id="ML996566">
    <property type="protein sequence ID" value="KAF2762006.1"/>
    <property type="molecule type" value="Genomic_DNA"/>
</dbReference>
<evidence type="ECO:0000256" key="10">
    <source>
        <dbReference type="SAM" id="MobiDB-lite"/>
    </source>
</evidence>
<dbReference type="InterPro" id="IPR013942">
    <property type="entry name" value="Mediator_Med19_fun"/>
</dbReference>
<evidence type="ECO:0000256" key="9">
    <source>
        <dbReference type="RuleBase" id="RU364151"/>
    </source>
</evidence>
<organism evidence="11 12">
    <name type="scientific">Pseudovirgaria hyperparasitica</name>
    <dbReference type="NCBI Taxonomy" id="470096"/>
    <lineage>
        <taxon>Eukaryota</taxon>
        <taxon>Fungi</taxon>
        <taxon>Dikarya</taxon>
        <taxon>Ascomycota</taxon>
        <taxon>Pezizomycotina</taxon>
        <taxon>Dothideomycetes</taxon>
        <taxon>Dothideomycetes incertae sedis</taxon>
        <taxon>Acrospermales</taxon>
        <taxon>Acrospermaceae</taxon>
        <taxon>Pseudovirgaria</taxon>
    </lineage>
</organism>
<comment type="subcellular location">
    <subcellularLocation>
        <location evidence="1 9">Nucleus</location>
    </subcellularLocation>
</comment>
<feature type="compositionally biased region" description="Polar residues" evidence="10">
    <location>
        <begin position="144"/>
        <end position="167"/>
    </location>
</feature>
<dbReference type="Proteomes" id="UP000799437">
    <property type="component" value="Unassembled WGS sequence"/>
</dbReference>
<evidence type="ECO:0000256" key="6">
    <source>
        <dbReference type="ARBA" id="ARBA00023163"/>
    </source>
</evidence>
<dbReference type="Pfam" id="PF08633">
    <property type="entry name" value="Rox3"/>
    <property type="match status" value="1"/>
</dbReference>
<dbReference type="AlphaFoldDB" id="A0A6A6WIU1"/>
<evidence type="ECO:0000256" key="5">
    <source>
        <dbReference type="ARBA" id="ARBA00023159"/>
    </source>
</evidence>
<feature type="compositionally biased region" description="Polar residues" evidence="10">
    <location>
        <begin position="378"/>
        <end position="388"/>
    </location>
</feature>
<evidence type="ECO:0000256" key="8">
    <source>
        <dbReference type="ARBA" id="ARBA00032018"/>
    </source>
</evidence>
<keyword evidence="12" id="KW-1185">Reference proteome</keyword>
<name>A0A6A6WIU1_9PEZI</name>